<evidence type="ECO:0000259" key="1">
    <source>
        <dbReference type="Pfam" id="PF03190"/>
    </source>
</evidence>
<dbReference type="Gene3D" id="3.40.30.10">
    <property type="entry name" value="Glutaredoxin"/>
    <property type="match status" value="1"/>
</dbReference>
<accession>A0A2X2W7G5</accession>
<reference evidence="2 3" key="1">
    <citation type="submission" date="2018-06" db="EMBL/GenBank/DDBJ databases">
        <authorList>
            <consortium name="Pathogen Informatics"/>
            <person name="Doyle S."/>
        </authorList>
    </citation>
    <scope>NUCLEOTIDE SEQUENCE [LARGE SCALE GENOMIC DNA]</scope>
    <source>
        <strain evidence="2 3">NCTC13028</strain>
    </source>
</reference>
<dbReference type="PANTHER" id="PTHR42899">
    <property type="entry name" value="SPERMATOGENESIS-ASSOCIATED PROTEIN 20"/>
    <property type="match status" value="1"/>
</dbReference>
<dbReference type="EMBL" id="UAWC01000027">
    <property type="protein sequence ID" value="SQB36748.1"/>
    <property type="molecule type" value="Genomic_DNA"/>
</dbReference>
<dbReference type="Pfam" id="PF03190">
    <property type="entry name" value="Thioredox_DsbH"/>
    <property type="match status" value="1"/>
</dbReference>
<evidence type="ECO:0000313" key="3">
    <source>
        <dbReference type="Proteomes" id="UP000250223"/>
    </source>
</evidence>
<sequence>MNLNSKPNRLINEKSPYLLQHANNPVDWYPWGNEAFEKAKAQNKPIFLSIGYS</sequence>
<dbReference type="InterPro" id="IPR024705">
    <property type="entry name" value="Ssp411"/>
</dbReference>
<evidence type="ECO:0000313" key="2">
    <source>
        <dbReference type="EMBL" id="SQB36748.1"/>
    </source>
</evidence>
<feature type="domain" description="Spermatogenesis-associated protein 20-like TRX" evidence="1">
    <location>
        <begin position="7"/>
        <end position="53"/>
    </location>
</feature>
<protein>
    <submittedName>
        <fullName evidence="2">Thioredoxin domain protein</fullName>
    </submittedName>
</protein>
<gene>
    <name evidence="2" type="ORF">NCTC13028_02559</name>
</gene>
<dbReference type="PANTHER" id="PTHR42899:SF1">
    <property type="entry name" value="SPERMATOGENESIS-ASSOCIATED PROTEIN 20"/>
    <property type="match status" value="1"/>
</dbReference>
<name>A0A2X2W7G5_CLOCO</name>
<proteinExistence type="predicted"/>
<dbReference type="AlphaFoldDB" id="A0A2X2W7G5"/>
<dbReference type="Proteomes" id="UP000250223">
    <property type="component" value="Unassembled WGS sequence"/>
</dbReference>
<organism evidence="2 3">
    <name type="scientific">Clostridium cochlearium</name>
    <dbReference type="NCBI Taxonomy" id="1494"/>
    <lineage>
        <taxon>Bacteria</taxon>
        <taxon>Bacillati</taxon>
        <taxon>Bacillota</taxon>
        <taxon>Clostridia</taxon>
        <taxon>Eubacteriales</taxon>
        <taxon>Clostridiaceae</taxon>
        <taxon>Clostridium</taxon>
    </lineage>
</organism>
<dbReference type="SUPFAM" id="SSF52833">
    <property type="entry name" value="Thioredoxin-like"/>
    <property type="match status" value="1"/>
</dbReference>
<dbReference type="InterPro" id="IPR036249">
    <property type="entry name" value="Thioredoxin-like_sf"/>
</dbReference>
<dbReference type="InterPro" id="IPR004879">
    <property type="entry name" value="Ssp411-like_TRX"/>
</dbReference>